<evidence type="ECO:0000256" key="2">
    <source>
        <dbReference type="SAM" id="Phobius"/>
    </source>
</evidence>
<keyword evidence="4" id="KW-1185">Reference proteome</keyword>
<dbReference type="AlphaFoldDB" id="A0A4P9ZND2"/>
<dbReference type="Proteomes" id="UP000268162">
    <property type="component" value="Unassembled WGS sequence"/>
</dbReference>
<dbReference type="EMBL" id="ML003124">
    <property type="protein sequence ID" value="RKP34638.1"/>
    <property type="molecule type" value="Genomic_DNA"/>
</dbReference>
<evidence type="ECO:0000313" key="4">
    <source>
        <dbReference type="Proteomes" id="UP000268162"/>
    </source>
</evidence>
<sequence length="107" mass="11875">MAPPPGHPPSDHELTDWLGTFTAFAVFTVISMLGLCLCFHRSHRLIPTGVYLLTQRLTQRIPADELEPTSEVRRGLLANCNQDDSEPEIDGPTESSPARLVPRSPRE</sequence>
<keyword evidence="2" id="KW-0472">Membrane</keyword>
<gene>
    <name evidence="3" type="ORF">BJ085DRAFT_39294</name>
</gene>
<name>A0A4P9ZND2_9FUNG</name>
<evidence type="ECO:0000313" key="3">
    <source>
        <dbReference type="EMBL" id="RKP34638.1"/>
    </source>
</evidence>
<feature type="transmembrane region" description="Helical" evidence="2">
    <location>
        <begin position="20"/>
        <end position="39"/>
    </location>
</feature>
<evidence type="ECO:0000256" key="1">
    <source>
        <dbReference type="SAM" id="MobiDB-lite"/>
    </source>
</evidence>
<keyword evidence="2" id="KW-1133">Transmembrane helix</keyword>
<keyword evidence="2" id="KW-0812">Transmembrane</keyword>
<protein>
    <submittedName>
        <fullName evidence="3">Uncharacterized protein</fullName>
    </submittedName>
</protein>
<reference evidence="4" key="1">
    <citation type="journal article" date="2018" name="Nat. Microbiol.">
        <title>Leveraging single-cell genomics to expand the fungal tree of life.</title>
        <authorList>
            <person name="Ahrendt S.R."/>
            <person name="Quandt C.A."/>
            <person name="Ciobanu D."/>
            <person name="Clum A."/>
            <person name="Salamov A."/>
            <person name="Andreopoulos B."/>
            <person name="Cheng J.F."/>
            <person name="Woyke T."/>
            <person name="Pelin A."/>
            <person name="Henrissat B."/>
            <person name="Reynolds N.K."/>
            <person name="Benny G.L."/>
            <person name="Smith M.E."/>
            <person name="James T.Y."/>
            <person name="Grigoriev I.V."/>
        </authorList>
    </citation>
    <scope>NUCLEOTIDE SEQUENCE [LARGE SCALE GENOMIC DNA]</scope>
    <source>
        <strain evidence="4">RSA 468</strain>
    </source>
</reference>
<proteinExistence type="predicted"/>
<feature type="region of interest" description="Disordered" evidence="1">
    <location>
        <begin position="80"/>
        <end position="107"/>
    </location>
</feature>
<organism evidence="3 4">
    <name type="scientific">Dimargaris cristalligena</name>
    <dbReference type="NCBI Taxonomy" id="215637"/>
    <lineage>
        <taxon>Eukaryota</taxon>
        <taxon>Fungi</taxon>
        <taxon>Fungi incertae sedis</taxon>
        <taxon>Zoopagomycota</taxon>
        <taxon>Kickxellomycotina</taxon>
        <taxon>Dimargaritomycetes</taxon>
        <taxon>Dimargaritales</taxon>
        <taxon>Dimargaritaceae</taxon>
        <taxon>Dimargaris</taxon>
    </lineage>
</organism>
<accession>A0A4P9ZND2</accession>